<gene>
    <name evidence="3" type="ORF">NEOLI_000861</name>
</gene>
<dbReference type="PROSITE" id="PS50280">
    <property type="entry name" value="SET"/>
    <property type="match status" value="1"/>
</dbReference>
<evidence type="ECO:0000259" key="2">
    <source>
        <dbReference type="PROSITE" id="PS50280"/>
    </source>
</evidence>
<evidence type="ECO:0000256" key="1">
    <source>
        <dbReference type="SAM" id="MobiDB-lite"/>
    </source>
</evidence>
<feature type="region of interest" description="Disordered" evidence="1">
    <location>
        <begin position="280"/>
        <end position="299"/>
    </location>
</feature>
<dbReference type="PANTHER" id="PTHR12977">
    <property type="entry name" value="SUPPRESSOR OF VARIEGATION 4-20-RELATED"/>
    <property type="match status" value="1"/>
</dbReference>
<dbReference type="Pfam" id="PF00856">
    <property type="entry name" value="SET"/>
    <property type="match status" value="1"/>
</dbReference>
<feature type="compositionally biased region" description="Low complexity" evidence="1">
    <location>
        <begin position="516"/>
        <end position="531"/>
    </location>
</feature>
<accession>A0A1U7LL75</accession>
<feature type="region of interest" description="Disordered" evidence="1">
    <location>
        <begin position="224"/>
        <end position="251"/>
    </location>
</feature>
<feature type="compositionally biased region" description="Basic and acidic residues" evidence="1">
    <location>
        <begin position="562"/>
        <end position="573"/>
    </location>
</feature>
<feature type="region of interest" description="Disordered" evidence="1">
    <location>
        <begin position="397"/>
        <end position="419"/>
    </location>
</feature>
<dbReference type="STRING" id="1198029.A0A1U7LL75"/>
<evidence type="ECO:0000313" key="3">
    <source>
        <dbReference type="EMBL" id="OLL23271.1"/>
    </source>
</evidence>
<dbReference type="EMBL" id="LXFE01002012">
    <property type="protein sequence ID" value="OLL23271.1"/>
    <property type="molecule type" value="Genomic_DNA"/>
</dbReference>
<dbReference type="InterPro" id="IPR046341">
    <property type="entry name" value="SET_dom_sf"/>
</dbReference>
<keyword evidence="3" id="KW-0489">Methyltransferase</keyword>
<sequence length="589" mass="67385">MPRNPCSYLQVHKLRSNYHPNRKITDQKIISLVKEFTIKQKKLSPAVEAFVLLPGIYPFFSKLEDREKQDFIRHARQYFSLYLPASGFEIGTTDRYIWSSKVEACIVATREYKAGDEILHLSGTALSMTPEEEERFQQDERDFSIIYSSRLDAMCLFLGPARLINHDCESNCRFLINHTTVTMRVKHPIAVGEEITTFYGDSYFGKNNADCLCATCERKNQGGYGQNRVQKEDSMDEQESSFPETYSSSSSLTVCNDADFDSETQQSRFTASQLYRRKSLRRTESGVSQPPIKKQGRKRKQAICTNPNCYQNFTDPDMSTSCKAYCPRCDRHSILFDLAWPKRTRKLNDPEQYVPDPRGIYRSISRAELKRIEQMRTSVDEEESSDADIFEDKLAYEKSREQQRRHSEPIRSTRRETNEPIPKKCKIDTRVNNTRRKTFTTSSTTTSCVAPIKPRRLNAYSRAKSSPPKAAAPKPLAKDVGRLSFKSRTCALSSPDTIVALKGDDADNDNSDPENDSSSRVSYSTVTRPSSMSSKNDATEKPQSCRRAGRKPQEAISIARKVNKDVETRERRQSLRNTTKSLRPIYLTS</sequence>
<dbReference type="Proteomes" id="UP000186594">
    <property type="component" value="Unassembled WGS sequence"/>
</dbReference>
<name>A0A1U7LL75_NEOID</name>
<proteinExistence type="predicted"/>
<dbReference type="AlphaFoldDB" id="A0A1U7LL75"/>
<keyword evidence="3" id="KW-0808">Transferase</keyword>
<dbReference type="CDD" id="cd10524">
    <property type="entry name" value="SET_Suv4-20-like"/>
    <property type="match status" value="1"/>
</dbReference>
<feature type="domain" description="SET" evidence="2">
    <location>
        <begin position="86"/>
        <end position="200"/>
    </location>
</feature>
<dbReference type="Gene3D" id="2.170.270.10">
    <property type="entry name" value="SET domain"/>
    <property type="match status" value="1"/>
</dbReference>
<dbReference type="PANTHER" id="PTHR12977:SF4">
    <property type="entry name" value="HISTONE-LYSINE N-METHYLTRANSFERASE KMT5B"/>
    <property type="match status" value="1"/>
</dbReference>
<dbReference type="InterPro" id="IPR039977">
    <property type="entry name" value="Suv4-20/Set9"/>
</dbReference>
<dbReference type="GO" id="GO:0032259">
    <property type="term" value="P:methylation"/>
    <property type="evidence" value="ECO:0007669"/>
    <property type="project" value="UniProtKB-KW"/>
</dbReference>
<protein>
    <submittedName>
        <fullName evidence="3">Histone-lysine N-methyltransferase set9</fullName>
    </submittedName>
</protein>
<feature type="compositionally biased region" description="Low complexity" evidence="1">
    <location>
        <begin position="240"/>
        <end position="251"/>
    </location>
</feature>
<feature type="compositionally biased region" description="Polar residues" evidence="1">
    <location>
        <begin position="575"/>
        <end position="589"/>
    </location>
</feature>
<dbReference type="GO" id="GO:0042799">
    <property type="term" value="F:histone H4K20 methyltransferase activity"/>
    <property type="evidence" value="ECO:0007669"/>
    <property type="project" value="TreeGrafter"/>
</dbReference>
<evidence type="ECO:0000313" key="4">
    <source>
        <dbReference type="Proteomes" id="UP000186594"/>
    </source>
</evidence>
<keyword evidence="4" id="KW-1185">Reference proteome</keyword>
<reference evidence="3 4" key="1">
    <citation type="submission" date="2016-04" db="EMBL/GenBank/DDBJ databases">
        <title>Evolutionary innovation and constraint leading to complex multicellularity in the Ascomycota.</title>
        <authorList>
            <person name="Cisse O."/>
            <person name="Nguyen A."/>
            <person name="Hewitt D.A."/>
            <person name="Jedd G."/>
            <person name="Stajich J.E."/>
        </authorList>
    </citation>
    <scope>NUCLEOTIDE SEQUENCE [LARGE SCALE GENOMIC DNA]</scope>
    <source>
        <strain evidence="3 4">DAH-3</strain>
    </source>
</reference>
<organism evidence="3 4">
    <name type="scientific">Neolecta irregularis (strain DAH-3)</name>
    <dbReference type="NCBI Taxonomy" id="1198029"/>
    <lineage>
        <taxon>Eukaryota</taxon>
        <taxon>Fungi</taxon>
        <taxon>Dikarya</taxon>
        <taxon>Ascomycota</taxon>
        <taxon>Taphrinomycotina</taxon>
        <taxon>Neolectales</taxon>
        <taxon>Neolectaceae</taxon>
        <taxon>Neolecta</taxon>
    </lineage>
</organism>
<feature type="region of interest" description="Disordered" evidence="1">
    <location>
        <begin position="500"/>
        <end position="589"/>
    </location>
</feature>
<dbReference type="GO" id="GO:0005634">
    <property type="term" value="C:nucleus"/>
    <property type="evidence" value="ECO:0007669"/>
    <property type="project" value="TreeGrafter"/>
</dbReference>
<comment type="caution">
    <text evidence="3">The sequence shown here is derived from an EMBL/GenBank/DDBJ whole genome shotgun (WGS) entry which is preliminary data.</text>
</comment>
<dbReference type="OrthoDB" id="6627536at2759"/>
<dbReference type="SUPFAM" id="SSF82199">
    <property type="entry name" value="SET domain"/>
    <property type="match status" value="1"/>
</dbReference>
<dbReference type="SMART" id="SM00317">
    <property type="entry name" value="SET"/>
    <property type="match status" value="1"/>
</dbReference>
<feature type="compositionally biased region" description="Acidic residues" evidence="1">
    <location>
        <begin position="506"/>
        <end position="515"/>
    </location>
</feature>
<dbReference type="InterPro" id="IPR001214">
    <property type="entry name" value="SET_dom"/>
</dbReference>